<gene>
    <name evidence="7" type="ORF">H7C18_00260</name>
</gene>
<dbReference type="Pfam" id="PF14682">
    <property type="entry name" value="SPOB_ab"/>
    <property type="match status" value="1"/>
</dbReference>
<dbReference type="AlphaFoldDB" id="A0A7X0SG37"/>
<evidence type="ECO:0000259" key="5">
    <source>
        <dbReference type="Pfam" id="PF14682"/>
    </source>
</evidence>
<keyword evidence="4" id="KW-0812">Transmembrane</keyword>
<proteinExistence type="predicted"/>
<dbReference type="InterPro" id="IPR016122">
    <property type="entry name" value="SpoOB_C"/>
</dbReference>
<feature type="domain" description="SpoOB alpha-helical" evidence="6">
    <location>
        <begin position="69"/>
        <end position="119"/>
    </location>
</feature>
<evidence type="ECO:0000256" key="2">
    <source>
        <dbReference type="ARBA" id="ARBA00022679"/>
    </source>
</evidence>
<dbReference type="InterPro" id="IPR016120">
    <property type="entry name" value="Sig_transdc_His_kin_SpoOB"/>
</dbReference>
<reference evidence="7 8" key="1">
    <citation type="submission" date="2020-08" db="EMBL/GenBank/DDBJ databases">
        <title>Cohnella phylogeny.</title>
        <authorList>
            <person name="Dunlap C."/>
        </authorList>
    </citation>
    <scope>NUCLEOTIDE SEQUENCE [LARGE SCALE GENOMIC DNA]</scope>
    <source>
        <strain evidence="7 8">CBP 2801</strain>
    </source>
</reference>
<feature type="domain" description="Sporulation initiation phosphotransferase B C-terminal" evidence="5">
    <location>
        <begin position="123"/>
        <end position="213"/>
    </location>
</feature>
<evidence type="ECO:0000256" key="4">
    <source>
        <dbReference type="SAM" id="Phobius"/>
    </source>
</evidence>
<dbReference type="InterPro" id="IPR037100">
    <property type="entry name" value="Spo0B_C_sf"/>
</dbReference>
<keyword evidence="3" id="KW-0418">Kinase</keyword>
<dbReference type="Pfam" id="PF14689">
    <property type="entry name" value="SPOB_a"/>
    <property type="match status" value="1"/>
</dbReference>
<name>A0A7X0SG37_9BACL</name>
<keyword evidence="4" id="KW-0472">Membrane</keyword>
<dbReference type="GO" id="GO:0000155">
    <property type="term" value="F:phosphorelay sensor kinase activity"/>
    <property type="evidence" value="ECO:0007669"/>
    <property type="project" value="InterPro"/>
</dbReference>
<dbReference type="Gene3D" id="1.10.287.130">
    <property type="match status" value="1"/>
</dbReference>
<feature type="transmembrane region" description="Helical" evidence="4">
    <location>
        <begin position="32"/>
        <end position="50"/>
    </location>
</feature>
<keyword evidence="8" id="KW-1185">Reference proteome</keyword>
<evidence type="ECO:0000313" key="7">
    <source>
        <dbReference type="EMBL" id="MBB6729328.1"/>
    </source>
</evidence>
<evidence type="ECO:0000313" key="8">
    <source>
        <dbReference type="Proteomes" id="UP000564644"/>
    </source>
</evidence>
<evidence type="ECO:0000256" key="1">
    <source>
        <dbReference type="ARBA" id="ARBA00022553"/>
    </source>
</evidence>
<organism evidence="7 8">
    <name type="scientific">Cohnella zeiphila</name>
    <dbReference type="NCBI Taxonomy" id="2761120"/>
    <lineage>
        <taxon>Bacteria</taxon>
        <taxon>Bacillati</taxon>
        <taxon>Bacillota</taxon>
        <taxon>Bacilli</taxon>
        <taxon>Bacillales</taxon>
        <taxon>Paenibacillaceae</taxon>
        <taxon>Cohnella</taxon>
    </lineage>
</organism>
<dbReference type="Proteomes" id="UP000564644">
    <property type="component" value="Unassembled WGS sequence"/>
</dbReference>
<dbReference type="Gene3D" id="3.30.565.30">
    <property type="entry name" value="Sporulation initiation phosphotransferase B (SpoOB), C-terminal domain"/>
    <property type="match status" value="1"/>
</dbReference>
<evidence type="ECO:0000256" key="3">
    <source>
        <dbReference type="ARBA" id="ARBA00022777"/>
    </source>
</evidence>
<dbReference type="InterPro" id="IPR039506">
    <property type="entry name" value="SPOB_a"/>
</dbReference>
<keyword evidence="1" id="KW-0597">Phosphoprotein</keyword>
<accession>A0A7X0SG37</accession>
<feature type="transmembrane region" description="Helical" evidence="4">
    <location>
        <begin position="7"/>
        <end position="26"/>
    </location>
</feature>
<keyword evidence="4" id="KW-1133">Transmembrane helix</keyword>
<keyword evidence="2" id="KW-0808">Transferase</keyword>
<comment type="caution">
    <text evidence="7">The sequence shown here is derived from an EMBL/GenBank/DDBJ whole genome shotgun (WGS) entry which is preliminary data.</text>
</comment>
<protein>
    <submittedName>
        <fullName evidence="7">Spo0B domain-containing protein</fullName>
    </submittedName>
</protein>
<dbReference type="RefSeq" id="WP_185127002.1">
    <property type="nucleotide sequence ID" value="NZ_JACJVO010000001.1"/>
</dbReference>
<evidence type="ECO:0000259" key="6">
    <source>
        <dbReference type="Pfam" id="PF14689"/>
    </source>
</evidence>
<dbReference type="SUPFAM" id="SSF55890">
    <property type="entry name" value="Sporulation response regulatory protein Spo0B"/>
    <property type="match status" value="1"/>
</dbReference>
<dbReference type="EMBL" id="JACJVO010000001">
    <property type="protein sequence ID" value="MBB6729328.1"/>
    <property type="molecule type" value="Genomic_DNA"/>
</dbReference>
<sequence length="252" mass="28649">MTTKERLWVLAAGGSLVLPVCAMILWSGRWWTIVLFGLWTAGAAATAIVLDRRIERARYARMLDLVQRSAIETLSHHRHDWMNELQILYGYLRLNKPDKAVAVVDRIRGRMEHDSRISHLGIPKLAAFFLSFRTVCDTMRLDVEVEEGFRLPDPEMDQDRLTDAVIGLINVVRLRALSAAEEENVLRLRLRSDERSVVLEMDYNGRLAARDSLYGEWERVLDGFGSVTFPRDVREGEIRGTVVAFPSAGRAG</sequence>